<name>A0A3S0RCY1_9DEIO</name>
<dbReference type="AlphaFoldDB" id="A0A3S0RCY1"/>
<dbReference type="RefSeq" id="WP_126352916.1">
    <property type="nucleotide sequence ID" value="NZ_CP086385.1"/>
</dbReference>
<dbReference type="EMBL" id="RXPE01000031">
    <property type="protein sequence ID" value="RTR25299.1"/>
    <property type="molecule type" value="Genomic_DNA"/>
</dbReference>
<protein>
    <recommendedName>
        <fullName evidence="3">DNA-binding protein</fullName>
    </recommendedName>
</protein>
<evidence type="ECO:0000313" key="1">
    <source>
        <dbReference type="EMBL" id="RTR25299.1"/>
    </source>
</evidence>
<keyword evidence="2" id="KW-1185">Reference proteome</keyword>
<sequence length="63" mass="7086">MQTAPELLTPLRAHEAIGRRVSPSTLKRWVREGKIDGQKISGIQFIDMPSLKKHLQSYKGGQT</sequence>
<comment type="caution">
    <text evidence="1">The sequence shown here is derived from an EMBL/GenBank/DDBJ whole genome shotgun (WGS) entry which is preliminary data.</text>
</comment>
<accession>A0A3S0RCY1</accession>
<dbReference type="Proteomes" id="UP000277766">
    <property type="component" value="Unassembled WGS sequence"/>
</dbReference>
<organism evidence="1 2">
    <name type="scientific">Deinococcus radiophilus</name>
    <dbReference type="NCBI Taxonomy" id="32062"/>
    <lineage>
        <taxon>Bacteria</taxon>
        <taxon>Thermotogati</taxon>
        <taxon>Deinococcota</taxon>
        <taxon>Deinococci</taxon>
        <taxon>Deinococcales</taxon>
        <taxon>Deinococcaceae</taxon>
        <taxon>Deinococcus</taxon>
    </lineage>
</organism>
<dbReference type="OrthoDB" id="6121347at2"/>
<gene>
    <name evidence="1" type="ORF">EJ104_11380</name>
</gene>
<evidence type="ECO:0000313" key="2">
    <source>
        <dbReference type="Proteomes" id="UP000277766"/>
    </source>
</evidence>
<reference evidence="1 2" key="1">
    <citation type="submission" date="2018-12" db="EMBL/GenBank/DDBJ databases">
        <title>Deinococcus radiophilus ATCC 27603 genome sequencing and assembly.</title>
        <authorList>
            <person name="Maclea K.S."/>
            <person name="Maynard C.R."/>
        </authorList>
    </citation>
    <scope>NUCLEOTIDE SEQUENCE [LARGE SCALE GENOMIC DNA]</scope>
    <source>
        <strain evidence="1 2">ATCC 27603</strain>
    </source>
</reference>
<evidence type="ECO:0008006" key="3">
    <source>
        <dbReference type="Google" id="ProtNLM"/>
    </source>
</evidence>
<proteinExistence type="predicted"/>